<feature type="compositionally biased region" description="Polar residues" evidence="1">
    <location>
        <begin position="51"/>
        <end position="66"/>
    </location>
</feature>
<feature type="compositionally biased region" description="Pro residues" evidence="1">
    <location>
        <begin position="27"/>
        <end position="41"/>
    </location>
</feature>
<dbReference type="EMBL" id="JACHGW010000001">
    <property type="protein sequence ID" value="MBB6048849.1"/>
    <property type="molecule type" value="Genomic_DNA"/>
</dbReference>
<dbReference type="Proteomes" id="UP000520814">
    <property type="component" value="Unassembled WGS sequence"/>
</dbReference>
<sequence>MRKELFWGLALLMLGGCQEKDPLAEAAPPPKPSAVAAPPPAGKKESALPASLQNNPGTQVPVSAPR</sequence>
<keyword evidence="3" id="KW-1185">Reference proteome</keyword>
<protein>
    <recommendedName>
        <fullName evidence="4">Lipoprotein</fullName>
    </recommendedName>
</protein>
<feature type="region of interest" description="Disordered" evidence="1">
    <location>
        <begin position="21"/>
        <end position="66"/>
    </location>
</feature>
<gene>
    <name evidence="2" type="ORF">HNQ39_000611</name>
</gene>
<dbReference type="AlphaFoldDB" id="A0A7W9SME0"/>
<dbReference type="PROSITE" id="PS51257">
    <property type="entry name" value="PROKAR_LIPOPROTEIN"/>
    <property type="match status" value="1"/>
</dbReference>
<evidence type="ECO:0000256" key="1">
    <source>
        <dbReference type="SAM" id="MobiDB-lite"/>
    </source>
</evidence>
<accession>A0A7W9SME0</accession>
<reference evidence="2 3" key="1">
    <citation type="submission" date="2020-08" db="EMBL/GenBank/DDBJ databases">
        <title>Genomic Encyclopedia of Type Strains, Phase IV (KMG-IV): sequencing the most valuable type-strain genomes for metagenomic binning, comparative biology and taxonomic classification.</title>
        <authorList>
            <person name="Goeker M."/>
        </authorList>
    </citation>
    <scope>NUCLEOTIDE SEQUENCE [LARGE SCALE GENOMIC DNA]</scope>
    <source>
        <strain evidence="2 3">DSM 23562</strain>
    </source>
</reference>
<name>A0A7W9SME0_ARMRO</name>
<comment type="caution">
    <text evidence="2">The sequence shown here is derived from an EMBL/GenBank/DDBJ whole genome shotgun (WGS) entry which is preliminary data.</text>
</comment>
<proteinExistence type="predicted"/>
<evidence type="ECO:0008006" key="4">
    <source>
        <dbReference type="Google" id="ProtNLM"/>
    </source>
</evidence>
<organism evidence="2 3">
    <name type="scientific">Armatimonas rosea</name>
    <dbReference type="NCBI Taxonomy" id="685828"/>
    <lineage>
        <taxon>Bacteria</taxon>
        <taxon>Bacillati</taxon>
        <taxon>Armatimonadota</taxon>
        <taxon>Armatimonadia</taxon>
        <taxon>Armatimonadales</taxon>
        <taxon>Armatimonadaceae</taxon>
        <taxon>Armatimonas</taxon>
    </lineage>
</organism>
<evidence type="ECO:0000313" key="2">
    <source>
        <dbReference type="EMBL" id="MBB6048849.1"/>
    </source>
</evidence>
<dbReference type="RefSeq" id="WP_184192472.1">
    <property type="nucleotide sequence ID" value="NZ_JACHGW010000001.1"/>
</dbReference>
<evidence type="ECO:0000313" key="3">
    <source>
        <dbReference type="Proteomes" id="UP000520814"/>
    </source>
</evidence>